<feature type="domain" description="SGNH hydrolase-type esterase" evidence="1">
    <location>
        <begin position="325"/>
        <end position="522"/>
    </location>
</feature>
<comment type="caution">
    <text evidence="2">The sequence shown here is derived from an EMBL/GenBank/DDBJ whole genome shotgun (WGS) entry which is preliminary data.</text>
</comment>
<gene>
    <name evidence="2" type="ORF">DC346_01840</name>
</gene>
<reference evidence="2 3" key="1">
    <citation type="submission" date="2018-04" db="EMBL/GenBank/DDBJ databases">
        <title>Acinetobacter junii Genome sequencing and assembly.</title>
        <authorList>
            <person name="Su J."/>
            <person name="Rensing C."/>
            <person name="Mazhar H.S."/>
        </authorList>
    </citation>
    <scope>NUCLEOTIDE SEQUENCE [LARGE SCALE GENOMIC DNA]</scope>
    <source>
        <strain evidence="2 3">SC22</strain>
    </source>
</reference>
<dbReference type="PANTHER" id="PTHR30383">
    <property type="entry name" value="THIOESTERASE 1/PROTEASE 1/LYSOPHOSPHOLIPASE L1"/>
    <property type="match status" value="1"/>
</dbReference>
<proteinExistence type="predicted"/>
<dbReference type="CDD" id="cd00229">
    <property type="entry name" value="SGNH_hydrolase"/>
    <property type="match status" value="1"/>
</dbReference>
<dbReference type="Gene3D" id="3.40.50.1110">
    <property type="entry name" value="SGNH hydrolase"/>
    <property type="match status" value="1"/>
</dbReference>
<dbReference type="AlphaFoldDB" id="A0A365PM58"/>
<dbReference type="InterPro" id="IPR013830">
    <property type="entry name" value="SGNH_hydro"/>
</dbReference>
<sequence length="541" mass="59579">MTMFLAPYTAIADIDGSPLDAGFIYFGEFGKNPETHPIPVYWDADFAIPAAQPIRTRNGYPIRNGSPTKVYLKKAQHSIVIKNRNGSTIFVDVNGAGLVSTLLVRPSGVTVEQTFNNIDASLAEKQQQINKKAPTEYVNEQLALKAPQSTTYTKIEVDNALSTKAPQSNTYTKTEVDTTFSAYAGGRKAYTTLALAQADQANLPANTAIEVTNDGANNGTYQWNGTTLTKSDFDPLTQAKTYTDTKVDAVIKDTDISVPTVPLVDVDGWFYGAFYEDGSLETPLFKLSNYYANGFLVLDEDGWILLEQNTSTSATKDWSQKNVLIFGDSITETSDVEAGIYDSLAYRQNWLLYAFAMLEIKSFRNFARSGASYREYVGQLDWQKISHQVGVAINTGFTPDIVVIACGTNDGISNLGDYDTAMGKAIGSLDMSLTAEAMRKNFYEVSNAYPNAKLFSCLPLQRADDETSTRQPLLDLIRKMSGRYGFTVIDCHNETGIVKDFEVWDSDGRDLSDGLHPKTSGQIKQAKLISAKIKSNYQLQV</sequence>
<name>A0A365PM58_ACIJU</name>
<dbReference type="EMBL" id="QEWH01000009">
    <property type="protein sequence ID" value="RBA49800.1"/>
    <property type="molecule type" value="Genomic_DNA"/>
</dbReference>
<dbReference type="Gene3D" id="2.170.14.10">
    <property type="entry name" value="Phage P22 tailspike-like, N-terminal domain"/>
    <property type="match status" value="1"/>
</dbReference>
<dbReference type="GO" id="GO:0016788">
    <property type="term" value="F:hydrolase activity, acting on ester bonds"/>
    <property type="evidence" value="ECO:0007669"/>
    <property type="project" value="UniProtKB-ARBA"/>
</dbReference>
<dbReference type="InterPro" id="IPR051532">
    <property type="entry name" value="Ester_Hydrolysis_Enzymes"/>
</dbReference>
<dbReference type="InterPro" id="IPR036514">
    <property type="entry name" value="SGNH_hydro_sf"/>
</dbReference>
<dbReference type="SUPFAM" id="SSF52266">
    <property type="entry name" value="SGNH hydrolase"/>
    <property type="match status" value="1"/>
</dbReference>
<dbReference type="RefSeq" id="WP_112986246.1">
    <property type="nucleotide sequence ID" value="NZ_CP131470.1"/>
</dbReference>
<dbReference type="SUPFAM" id="SSF51327">
    <property type="entry name" value="Head-binding domain of phage P22 tailspike protein"/>
    <property type="match status" value="1"/>
</dbReference>
<evidence type="ECO:0000313" key="3">
    <source>
        <dbReference type="Proteomes" id="UP000253688"/>
    </source>
</evidence>
<dbReference type="PANTHER" id="PTHR30383:SF29">
    <property type="entry name" value="SGNH HYDROLASE-TYPE ESTERASE DOMAIN-CONTAINING PROTEIN"/>
    <property type="match status" value="1"/>
</dbReference>
<accession>A0A365PM58</accession>
<evidence type="ECO:0000259" key="1">
    <source>
        <dbReference type="Pfam" id="PF13472"/>
    </source>
</evidence>
<organism evidence="2 3">
    <name type="scientific">Acinetobacter junii</name>
    <dbReference type="NCBI Taxonomy" id="40215"/>
    <lineage>
        <taxon>Bacteria</taxon>
        <taxon>Pseudomonadati</taxon>
        <taxon>Pseudomonadota</taxon>
        <taxon>Gammaproteobacteria</taxon>
        <taxon>Moraxellales</taxon>
        <taxon>Moraxellaceae</taxon>
        <taxon>Acinetobacter</taxon>
    </lineage>
</organism>
<dbReference type="Proteomes" id="UP000253688">
    <property type="component" value="Unassembled WGS sequence"/>
</dbReference>
<protein>
    <recommendedName>
        <fullName evidence="1">SGNH hydrolase-type esterase domain-containing protein</fullName>
    </recommendedName>
</protein>
<evidence type="ECO:0000313" key="2">
    <source>
        <dbReference type="EMBL" id="RBA49800.1"/>
    </source>
</evidence>
<dbReference type="Pfam" id="PF13472">
    <property type="entry name" value="Lipase_GDSL_2"/>
    <property type="match status" value="1"/>
</dbReference>
<dbReference type="InterPro" id="IPR036730">
    <property type="entry name" value="P22_tailspike_N_sf"/>
</dbReference>